<keyword evidence="2 7" id="KW-0813">Transport</keyword>
<organism evidence="9 10">
    <name type="scientific">Mycolicibacterium aubagnense</name>
    <dbReference type="NCBI Taxonomy" id="319707"/>
    <lineage>
        <taxon>Bacteria</taxon>
        <taxon>Bacillati</taxon>
        <taxon>Actinomycetota</taxon>
        <taxon>Actinomycetes</taxon>
        <taxon>Mycobacteriales</taxon>
        <taxon>Mycobacteriaceae</taxon>
        <taxon>Mycolicibacterium</taxon>
    </lineage>
</organism>
<comment type="similarity">
    <text evidence="7">Belongs to the binding-protein-dependent transport system permease family.</text>
</comment>
<dbReference type="EMBL" id="AP022577">
    <property type="protein sequence ID" value="BBX83284.1"/>
    <property type="molecule type" value="Genomic_DNA"/>
</dbReference>
<dbReference type="RefSeq" id="WP_138231223.1">
    <property type="nucleotide sequence ID" value="NZ_AP022577.1"/>
</dbReference>
<gene>
    <name evidence="9" type="ORF">MAUB_11570</name>
</gene>
<feature type="transmembrane region" description="Helical" evidence="7">
    <location>
        <begin position="140"/>
        <end position="166"/>
    </location>
</feature>
<dbReference type="Gene3D" id="1.10.3720.10">
    <property type="entry name" value="MetI-like"/>
    <property type="match status" value="1"/>
</dbReference>
<keyword evidence="10" id="KW-1185">Reference proteome</keyword>
<feature type="transmembrane region" description="Helical" evidence="7">
    <location>
        <begin position="92"/>
        <end position="120"/>
    </location>
</feature>
<evidence type="ECO:0000259" key="8">
    <source>
        <dbReference type="PROSITE" id="PS50928"/>
    </source>
</evidence>
<dbReference type="PROSITE" id="PS50928">
    <property type="entry name" value="ABC_TM1"/>
    <property type="match status" value="1"/>
</dbReference>
<evidence type="ECO:0000256" key="7">
    <source>
        <dbReference type="RuleBase" id="RU363032"/>
    </source>
</evidence>
<evidence type="ECO:0000256" key="2">
    <source>
        <dbReference type="ARBA" id="ARBA00022448"/>
    </source>
</evidence>
<evidence type="ECO:0000256" key="4">
    <source>
        <dbReference type="ARBA" id="ARBA00022692"/>
    </source>
</evidence>
<dbReference type="SUPFAM" id="SSF161098">
    <property type="entry name" value="MetI-like"/>
    <property type="match status" value="1"/>
</dbReference>
<dbReference type="CDD" id="cd06261">
    <property type="entry name" value="TM_PBP2"/>
    <property type="match status" value="1"/>
</dbReference>
<feature type="transmembrane region" description="Helical" evidence="7">
    <location>
        <begin position="209"/>
        <end position="236"/>
    </location>
</feature>
<sequence>MAVALSAPSLVRGRVRLALPQSRSAVVNWVGFSLVIVLTLAVIAVPLLAPHDPLIPVGMPLQAPGDHGFLLGTDSVGRDILSRVLYGARSSWLAALAVVALGLLIGGFVGLVAGATGGLIDSTLMRITDGFLSLPAPVLAIAVVAAMGPSFLHTLIAVSVVWWPFYARLVRGEVARLAARPHVEAAKLAGVSRFRLAGRHLLPGAVPNALVAASLDIGTLILTLAGLSFLGLGQAAPAPELGADSARNLSYFLQQWWIPVMPGLGVLVLALVANISGDCLRNVMKTTA</sequence>
<dbReference type="Pfam" id="PF00528">
    <property type="entry name" value="BPD_transp_1"/>
    <property type="match status" value="1"/>
</dbReference>
<keyword evidence="6 7" id="KW-0472">Membrane</keyword>
<evidence type="ECO:0000313" key="9">
    <source>
        <dbReference type="EMBL" id="BBX83284.1"/>
    </source>
</evidence>
<feature type="transmembrane region" description="Helical" evidence="7">
    <location>
        <begin position="256"/>
        <end position="275"/>
    </location>
</feature>
<proteinExistence type="inferred from homology"/>
<evidence type="ECO:0000256" key="3">
    <source>
        <dbReference type="ARBA" id="ARBA00022475"/>
    </source>
</evidence>
<dbReference type="InterPro" id="IPR035906">
    <property type="entry name" value="MetI-like_sf"/>
</dbReference>
<evidence type="ECO:0000256" key="1">
    <source>
        <dbReference type="ARBA" id="ARBA00004651"/>
    </source>
</evidence>
<accession>A0ABN5YSL4</accession>
<evidence type="ECO:0000313" key="10">
    <source>
        <dbReference type="Proteomes" id="UP000465609"/>
    </source>
</evidence>
<name>A0ABN5YSL4_9MYCO</name>
<evidence type="ECO:0000256" key="5">
    <source>
        <dbReference type="ARBA" id="ARBA00022989"/>
    </source>
</evidence>
<evidence type="ECO:0000256" key="6">
    <source>
        <dbReference type="ARBA" id="ARBA00023136"/>
    </source>
</evidence>
<dbReference type="InterPro" id="IPR000515">
    <property type="entry name" value="MetI-like"/>
</dbReference>
<protein>
    <submittedName>
        <fullName evidence="9">ABC transporter permease</fullName>
    </submittedName>
</protein>
<keyword evidence="4 7" id="KW-0812">Transmembrane</keyword>
<dbReference type="Proteomes" id="UP000465609">
    <property type="component" value="Chromosome"/>
</dbReference>
<comment type="subcellular location">
    <subcellularLocation>
        <location evidence="1 7">Cell membrane</location>
        <topology evidence="1 7">Multi-pass membrane protein</topology>
    </subcellularLocation>
</comment>
<feature type="transmembrane region" description="Helical" evidence="7">
    <location>
        <begin position="26"/>
        <end position="49"/>
    </location>
</feature>
<reference evidence="9 10" key="1">
    <citation type="journal article" date="2019" name="Emerg. Microbes Infect.">
        <title>Comprehensive subspecies identification of 175 nontuberculous mycobacteria species based on 7547 genomic profiles.</title>
        <authorList>
            <person name="Matsumoto Y."/>
            <person name="Kinjo T."/>
            <person name="Motooka D."/>
            <person name="Nabeya D."/>
            <person name="Jung N."/>
            <person name="Uechi K."/>
            <person name="Horii T."/>
            <person name="Iida T."/>
            <person name="Fujita J."/>
            <person name="Nakamura S."/>
        </authorList>
    </citation>
    <scope>NUCLEOTIDE SEQUENCE [LARGE SCALE GENOMIC DNA]</scope>
    <source>
        <strain evidence="9 10">JCM 15296</strain>
    </source>
</reference>
<feature type="domain" description="ABC transmembrane type-1" evidence="8">
    <location>
        <begin position="88"/>
        <end position="277"/>
    </location>
</feature>
<keyword evidence="5 7" id="KW-1133">Transmembrane helix</keyword>
<dbReference type="PANTHER" id="PTHR43386">
    <property type="entry name" value="OLIGOPEPTIDE TRANSPORT SYSTEM PERMEASE PROTEIN APPC"/>
    <property type="match status" value="1"/>
</dbReference>
<dbReference type="InterPro" id="IPR050366">
    <property type="entry name" value="BP-dependent_transpt_permease"/>
</dbReference>
<keyword evidence="3" id="KW-1003">Cell membrane</keyword>
<dbReference type="PANTHER" id="PTHR43386:SF1">
    <property type="entry name" value="D,D-DIPEPTIDE TRANSPORT SYSTEM PERMEASE PROTEIN DDPC-RELATED"/>
    <property type="match status" value="1"/>
</dbReference>